<protein>
    <recommendedName>
        <fullName evidence="3">STAS/SEC14 domain-containing protein</fullName>
    </recommendedName>
</protein>
<sequence>MIIAEEDQLYTVQVDLEQSLLQVRFKQHLEGSALRERLLTIKNLINTYKLRHLLKDVREIYFIKLEDANWLAENFIPDLKKSKLLRYARIEKEGSLLQLNSIQLQSKIRDESLMYSPLQFETFVEAESALHWLIPR</sequence>
<organism evidence="1 2">
    <name type="scientific">Pontibacter oryzae</name>
    <dbReference type="NCBI Taxonomy" id="2304593"/>
    <lineage>
        <taxon>Bacteria</taxon>
        <taxon>Pseudomonadati</taxon>
        <taxon>Bacteroidota</taxon>
        <taxon>Cytophagia</taxon>
        <taxon>Cytophagales</taxon>
        <taxon>Hymenobacteraceae</taxon>
        <taxon>Pontibacter</taxon>
    </lineage>
</organism>
<proteinExistence type="predicted"/>
<reference evidence="2" key="1">
    <citation type="submission" date="2018-08" db="EMBL/GenBank/DDBJ databases">
        <title>Mucilaginibacter sp. MYSH2.</title>
        <authorList>
            <person name="Seo T."/>
        </authorList>
    </citation>
    <scope>NUCLEOTIDE SEQUENCE [LARGE SCALE GENOMIC DNA]</scope>
    <source>
        <strain evidence="2">KIRAN</strain>
    </source>
</reference>
<evidence type="ECO:0000313" key="2">
    <source>
        <dbReference type="Proteomes" id="UP000266005"/>
    </source>
</evidence>
<keyword evidence="2" id="KW-1185">Reference proteome</keyword>
<dbReference type="AlphaFoldDB" id="A0A399RU61"/>
<evidence type="ECO:0000313" key="1">
    <source>
        <dbReference type="EMBL" id="RIJ34401.1"/>
    </source>
</evidence>
<dbReference type="Proteomes" id="UP000266005">
    <property type="component" value="Unassembled WGS sequence"/>
</dbReference>
<evidence type="ECO:0008006" key="3">
    <source>
        <dbReference type="Google" id="ProtNLM"/>
    </source>
</evidence>
<dbReference type="EMBL" id="QWGE01000005">
    <property type="protein sequence ID" value="RIJ34401.1"/>
    <property type="molecule type" value="Genomic_DNA"/>
</dbReference>
<gene>
    <name evidence="1" type="ORF">D1627_15905</name>
</gene>
<name>A0A399RU61_9BACT</name>
<comment type="caution">
    <text evidence="1">The sequence shown here is derived from an EMBL/GenBank/DDBJ whole genome shotgun (WGS) entry which is preliminary data.</text>
</comment>
<accession>A0A399RU61</accession>